<gene>
    <name evidence="3" type="ORF">CD29_19775</name>
</gene>
<dbReference type="Gene3D" id="3.50.80.20">
    <property type="entry name" value="D-Ala-D-Ala carboxypeptidase C, peptidase S13"/>
    <property type="match status" value="1"/>
</dbReference>
<dbReference type="EMBL" id="JPVN01000049">
    <property type="protein sequence ID" value="KGR73542.1"/>
    <property type="molecule type" value="Genomic_DNA"/>
</dbReference>
<dbReference type="Gene3D" id="3.40.710.10">
    <property type="entry name" value="DD-peptidase/beta-lactamase superfamily"/>
    <property type="match status" value="1"/>
</dbReference>
<dbReference type="Proteomes" id="UP000030416">
    <property type="component" value="Unassembled WGS sequence"/>
</dbReference>
<reference evidence="3 4" key="1">
    <citation type="submission" date="2014-02" db="EMBL/GenBank/DDBJ databases">
        <title>Draft genome sequence of Lysinibacillus manganicus DSM 26584T.</title>
        <authorList>
            <person name="Zhang F."/>
            <person name="Wang G."/>
            <person name="Zhang L."/>
        </authorList>
    </citation>
    <scope>NUCLEOTIDE SEQUENCE [LARGE SCALE GENOMIC DNA]</scope>
    <source>
        <strain evidence="3 4">DSM 26584</strain>
    </source>
</reference>
<evidence type="ECO:0000313" key="4">
    <source>
        <dbReference type="Proteomes" id="UP000030416"/>
    </source>
</evidence>
<dbReference type="PRINTS" id="PR00922">
    <property type="entry name" value="DADACBPTASE3"/>
</dbReference>
<evidence type="ECO:0000256" key="2">
    <source>
        <dbReference type="ARBA" id="ARBA00022801"/>
    </source>
</evidence>
<comment type="caution">
    <text evidence="3">The sequence shown here is derived from an EMBL/GenBank/DDBJ whole genome shotgun (WGS) entry which is preliminary data.</text>
</comment>
<protein>
    <submittedName>
        <fullName evidence="3">D-alanyl-D-alanine carboxypeptidase</fullName>
    </submittedName>
</protein>
<keyword evidence="3" id="KW-0121">Carboxypeptidase</keyword>
<dbReference type="GO" id="GO:0006508">
    <property type="term" value="P:proteolysis"/>
    <property type="evidence" value="ECO:0007669"/>
    <property type="project" value="InterPro"/>
</dbReference>
<keyword evidence="4" id="KW-1185">Reference proteome</keyword>
<sequence length="466" mass="51299">MEVVSNMNTGLSEESVSGIQRAIDEIIGEEHVTVMFRDRETGEVLYSHRGQHPMRPASNMKLVSGAAALGILGESYRMKTEIYVDGNLENGILQGNLIIKGGGDPTLNKEAFIQFATKLKEYGITEIVGDLIGDDTLFPGETLPPGVDDEGETYCWGARISAITMSPDGDYDASSIIVTAEPGEIGEQPSYKVIPYLSGHEITNAALTVAASEENTLEILRTNDTNQIIISGNLPQGESAKNWVSLQNPTINTLQFMKHIFEQEGIAFDITSAVVQGTVPSSATLIYTHFSPTVAEMFPAFMKFSNNSIADIFVKLIGHEEQGVADYESGLKSVRAYLEQLQIPIDGWQFVDGSGLSHSDRLTSEGITALLHRLQAEPYFETFFDSLPVAGQPDRWVGGTLRERFTESEYENRIFAKTGYIWEVFCLSGYVVGDSGKEYIFSILLEGYEEGIPYIDRGLAEMVKYL</sequence>
<evidence type="ECO:0000256" key="1">
    <source>
        <dbReference type="ARBA" id="ARBA00006096"/>
    </source>
</evidence>
<comment type="similarity">
    <text evidence="1">Belongs to the peptidase S13 family.</text>
</comment>
<evidence type="ECO:0000313" key="3">
    <source>
        <dbReference type="EMBL" id="KGR73542.1"/>
    </source>
</evidence>
<dbReference type="OrthoDB" id="9802627at2"/>
<dbReference type="InterPro" id="IPR012338">
    <property type="entry name" value="Beta-lactam/transpept-like"/>
</dbReference>
<organism evidence="3 4">
    <name type="scientific">Ureibacillus manganicus DSM 26584</name>
    <dbReference type="NCBI Taxonomy" id="1384049"/>
    <lineage>
        <taxon>Bacteria</taxon>
        <taxon>Bacillati</taxon>
        <taxon>Bacillota</taxon>
        <taxon>Bacilli</taxon>
        <taxon>Bacillales</taxon>
        <taxon>Caryophanaceae</taxon>
        <taxon>Ureibacillus</taxon>
    </lineage>
</organism>
<dbReference type="eggNOG" id="COG2027">
    <property type="taxonomic scope" value="Bacteria"/>
</dbReference>
<dbReference type="PANTHER" id="PTHR30023">
    <property type="entry name" value="D-ALANYL-D-ALANINE CARBOXYPEPTIDASE"/>
    <property type="match status" value="1"/>
</dbReference>
<keyword evidence="3" id="KW-0645">Protease</keyword>
<dbReference type="Pfam" id="PF02113">
    <property type="entry name" value="Peptidase_S13"/>
    <property type="match status" value="1"/>
</dbReference>
<proteinExistence type="inferred from homology"/>
<dbReference type="GO" id="GO:0004185">
    <property type="term" value="F:serine-type carboxypeptidase activity"/>
    <property type="evidence" value="ECO:0007669"/>
    <property type="project" value="InterPro"/>
</dbReference>
<dbReference type="NCBIfam" id="TIGR00666">
    <property type="entry name" value="PBP4"/>
    <property type="match status" value="1"/>
</dbReference>
<dbReference type="InterPro" id="IPR000667">
    <property type="entry name" value="Peptidase_S13"/>
</dbReference>
<dbReference type="GO" id="GO:0000270">
    <property type="term" value="P:peptidoglycan metabolic process"/>
    <property type="evidence" value="ECO:0007669"/>
    <property type="project" value="TreeGrafter"/>
</dbReference>
<name>A0A0A3IFA4_9BACL</name>
<keyword evidence="2" id="KW-0378">Hydrolase</keyword>
<dbReference type="PANTHER" id="PTHR30023:SF0">
    <property type="entry name" value="PENICILLIN-SENSITIVE CARBOXYPEPTIDASE A"/>
    <property type="match status" value="1"/>
</dbReference>
<dbReference type="AlphaFoldDB" id="A0A0A3IFA4"/>
<accession>A0A0A3IFA4</accession>
<dbReference type="STRING" id="1384049.CD29_19775"/>
<dbReference type="SUPFAM" id="SSF56601">
    <property type="entry name" value="beta-lactamase/transpeptidase-like"/>
    <property type="match status" value="1"/>
</dbReference>